<dbReference type="Gene3D" id="1.20.1250.20">
    <property type="entry name" value="MFS general substrate transporter like domains"/>
    <property type="match status" value="1"/>
</dbReference>
<comment type="subcellular location">
    <subcellularLocation>
        <location evidence="1">Membrane</location>
        <topology evidence="1">Multi-pass membrane protein</topology>
    </subcellularLocation>
</comment>
<evidence type="ECO:0000313" key="7">
    <source>
        <dbReference type="Proteomes" id="UP000283090"/>
    </source>
</evidence>
<sequence length="173" mass="18976">MDTHGIPNDLMQNFDPIAIIVFVPTLDRIIYPLLHRARIQFPPINRANLGFTIDSLAMAYAAIVQHLIYSAGPCYRSPLCSASEVNGVAQGNKSGMLIHESMRSFVQAMFLLAYAFRAAINEALSPIAGDSTILWIMEDQMNELEAPHTTEKDGDVSGGKEVKNGVQVRTAEV</sequence>
<dbReference type="InterPro" id="IPR036259">
    <property type="entry name" value="MFS_trans_sf"/>
</dbReference>
<name>A0A436ZMU1_ARTFL</name>
<evidence type="ECO:0000256" key="5">
    <source>
        <dbReference type="SAM" id="MobiDB-lite"/>
    </source>
</evidence>
<reference evidence="6 7" key="1">
    <citation type="submission" date="2019-01" db="EMBL/GenBank/DDBJ databases">
        <title>Intercellular communication is required for trap formation in the nematode-trapping fungus Duddingtonia flagrans.</title>
        <authorList>
            <person name="Youssar L."/>
            <person name="Wernet V."/>
            <person name="Hensel N."/>
            <person name="Hildebrandt H.-G."/>
            <person name="Fischer R."/>
        </authorList>
    </citation>
    <scope>NUCLEOTIDE SEQUENCE [LARGE SCALE GENOMIC DNA]</scope>
    <source>
        <strain evidence="6 7">CBS H-5679</strain>
    </source>
</reference>
<evidence type="ECO:0000313" key="6">
    <source>
        <dbReference type="EMBL" id="RVD80209.1"/>
    </source>
</evidence>
<comment type="caution">
    <text evidence="6">The sequence shown here is derived from an EMBL/GenBank/DDBJ whole genome shotgun (WGS) entry which is preliminary data.</text>
</comment>
<feature type="region of interest" description="Disordered" evidence="5">
    <location>
        <begin position="147"/>
        <end position="173"/>
    </location>
</feature>
<feature type="compositionally biased region" description="Basic and acidic residues" evidence="5">
    <location>
        <begin position="147"/>
        <end position="163"/>
    </location>
</feature>
<dbReference type="GeneID" id="93590425"/>
<accession>A0A436ZMU1</accession>
<evidence type="ECO:0000256" key="4">
    <source>
        <dbReference type="ARBA" id="ARBA00023136"/>
    </source>
</evidence>
<organism evidence="6 7">
    <name type="scientific">Arthrobotrys flagrans</name>
    <name type="common">Nematode-trapping fungus</name>
    <name type="synonym">Trichothecium flagrans</name>
    <dbReference type="NCBI Taxonomy" id="97331"/>
    <lineage>
        <taxon>Eukaryota</taxon>
        <taxon>Fungi</taxon>
        <taxon>Dikarya</taxon>
        <taxon>Ascomycota</taxon>
        <taxon>Pezizomycotina</taxon>
        <taxon>Orbiliomycetes</taxon>
        <taxon>Orbiliales</taxon>
        <taxon>Orbiliaceae</taxon>
        <taxon>Arthrobotrys</taxon>
    </lineage>
</organism>
<evidence type="ECO:0000256" key="1">
    <source>
        <dbReference type="ARBA" id="ARBA00004141"/>
    </source>
</evidence>
<evidence type="ECO:0000256" key="3">
    <source>
        <dbReference type="ARBA" id="ARBA00022989"/>
    </source>
</evidence>
<protein>
    <submittedName>
        <fullName evidence="6">Uncharacterized protein</fullName>
    </submittedName>
</protein>
<keyword evidence="4" id="KW-0472">Membrane</keyword>
<keyword evidence="7" id="KW-1185">Reference proteome</keyword>
<dbReference type="RefSeq" id="XP_067485753.1">
    <property type="nucleotide sequence ID" value="XM_067637801.1"/>
</dbReference>
<dbReference type="InterPro" id="IPR000109">
    <property type="entry name" value="POT_fam"/>
</dbReference>
<dbReference type="GO" id="GO:0016020">
    <property type="term" value="C:membrane"/>
    <property type="evidence" value="ECO:0007669"/>
    <property type="project" value="UniProtKB-SubCell"/>
</dbReference>
<dbReference type="EMBL" id="SAEB01000012">
    <property type="protein sequence ID" value="RVD80209.1"/>
    <property type="molecule type" value="Genomic_DNA"/>
</dbReference>
<evidence type="ECO:0000256" key="2">
    <source>
        <dbReference type="ARBA" id="ARBA00022692"/>
    </source>
</evidence>
<keyword evidence="2" id="KW-0812">Transmembrane</keyword>
<keyword evidence="3" id="KW-1133">Transmembrane helix</keyword>
<dbReference type="VEuPathDB" id="FungiDB:DFL_008114"/>
<gene>
    <name evidence="6" type="ORF">DFL_008114</name>
</gene>
<dbReference type="Proteomes" id="UP000283090">
    <property type="component" value="Unassembled WGS sequence"/>
</dbReference>
<dbReference type="Pfam" id="PF00854">
    <property type="entry name" value="PTR2"/>
    <property type="match status" value="1"/>
</dbReference>
<dbReference type="OrthoDB" id="4202370at2759"/>
<dbReference type="AlphaFoldDB" id="A0A436ZMU1"/>
<dbReference type="GO" id="GO:0022857">
    <property type="term" value="F:transmembrane transporter activity"/>
    <property type="evidence" value="ECO:0007669"/>
    <property type="project" value="InterPro"/>
</dbReference>
<proteinExistence type="predicted"/>